<dbReference type="EMBL" id="FRBX01000001">
    <property type="protein sequence ID" value="SHL68862.1"/>
    <property type="molecule type" value="Genomic_DNA"/>
</dbReference>
<keyword evidence="15" id="KW-1185">Reference proteome</keyword>
<name>A0AB36NV59_9FLAO</name>
<dbReference type="EC" id="3.2.2.27" evidence="4 9"/>
<comment type="caution">
    <text evidence="13">The sequence shown here is derived from an EMBL/GenBank/DDBJ whole genome shotgun (WGS) entry which is preliminary data.</text>
</comment>
<dbReference type="NCBIfam" id="NF003589">
    <property type="entry name" value="PRK05254.1-2"/>
    <property type="match status" value="1"/>
</dbReference>
<dbReference type="EMBL" id="MUHB01000028">
    <property type="protein sequence ID" value="OXA99354.1"/>
    <property type="molecule type" value="Genomic_DNA"/>
</dbReference>
<evidence type="ECO:0000313" key="14">
    <source>
        <dbReference type="EMBL" id="SHL68862.1"/>
    </source>
</evidence>
<organism evidence="13 16">
    <name type="scientific">Flavobacterium pectinovorum</name>
    <dbReference type="NCBI Taxonomy" id="29533"/>
    <lineage>
        <taxon>Bacteria</taxon>
        <taxon>Pseudomonadati</taxon>
        <taxon>Bacteroidota</taxon>
        <taxon>Flavobacteriia</taxon>
        <taxon>Flavobacteriales</taxon>
        <taxon>Flavobacteriaceae</taxon>
        <taxon>Flavobacterium</taxon>
    </lineage>
</organism>
<dbReference type="NCBIfam" id="NF003588">
    <property type="entry name" value="PRK05254.1-1"/>
    <property type="match status" value="1"/>
</dbReference>
<dbReference type="PANTHER" id="PTHR11264">
    <property type="entry name" value="URACIL-DNA GLYCOSYLASE"/>
    <property type="match status" value="1"/>
</dbReference>
<reference evidence="14 15" key="2">
    <citation type="submission" date="2016-11" db="EMBL/GenBank/DDBJ databases">
        <authorList>
            <person name="Varghese N."/>
            <person name="Submissions S."/>
        </authorList>
    </citation>
    <scope>NUCLEOTIDE SEQUENCE [LARGE SCALE GENOMIC DNA]</scope>
    <source>
        <strain evidence="14 15">DSM 6368</strain>
    </source>
</reference>
<evidence type="ECO:0000256" key="3">
    <source>
        <dbReference type="ARBA" id="ARBA00008184"/>
    </source>
</evidence>
<keyword evidence="7 9" id="KW-0378">Hydrolase</keyword>
<dbReference type="InterPro" id="IPR036895">
    <property type="entry name" value="Uracil-DNA_glycosylase-like_sf"/>
</dbReference>
<evidence type="ECO:0000256" key="9">
    <source>
        <dbReference type="HAMAP-Rule" id="MF_00148"/>
    </source>
</evidence>
<dbReference type="NCBIfam" id="NF003592">
    <property type="entry name" value="PRK05254.1-5"/>
    <property type="match status" value="1"/>
</dbReference>
<dbReference type="SMART" id="SM00987">
    <property type="entry name" value="UreE_C"/>
    <property type="match status" value="1"/>
</dbReference>
<protein>
    <recommendedName>
        <fullName evidence="5 9">Uracil-DNA glycosylase</fullName>
        <shortName evidence="9">UDG</shortName>
        <ecNumber evidence="4 9">3.2.2.27</ecNumber>
    </recommendedName>
</protein>
<dbReference type="FunFam" id="3.40.470.10:FF:000001">
    <property type="entry name" value="Uracil-DNA glycosylase"/>
    <property type="match status" value="1"/>
</dbReference>
<dbReference type="SMART" id="SM00986">
    <property type="entry name" value="UDG"/>
    <property type="match status" value="1"/>
</dbReference>
<dbReference type="RefSeq" id="WP_073394152.1">
    <property type="nucleotide sequence ID" value="NZ_FRBX01000001.1"/>
</dbReference>
<keyword evidence="9" id="KW-0963">Cytoplasm</keyword>
<dbReference type="Proteomes" id="UP000184216">
    <property type="component" value="Unassembled WGS sequence"/>
</dbReference>
<accession>A0AB36NV59</accession>
<sequence>MDIKMHSSWKPVLNEEFEKPYFKELIDFVKSEYTTKVCYPKGGQIFSAFDHCHFDQVKVVIIGQDPYHGPNQANGLCFSVNDGIPFPPSLQNIFKEIETDLNKPMPKTGNLVRWADQGVFLLNATLTVRQSEAGSHQGKGWEKFTDAVIKQISAESENVVFLLWGGFAQKKAALIDASKHHILKSGHPSPLSANRGFWFGNKHFSLTNEFLKSKEMKEIEW</sequence>
<dbReference type="PANTHER" id="PTHR11264:SF0">
    <property type="entry name" value="URACIL-DNA GLYCOSYLASE"/>
    <property type="match status" value="1"/>
</dbReference>
<evidence type="ECO:0000313" key="16">
    <source>
        <dbReference type="Proteomes" id="UP000198431"/>
    </source>
</evidence>
<keyword evidence="6 9" id="KW-0227">DNA damage</keyword>
<reference evidence="13 16" key="1">
    <citation type="submission" date="2016-11" db="EMBL/GenBank/DDBJ databases">
        <title>Whole genomes of Flavobacteriaceae.</title>
        <authorList>
            <person name="Stine C."/>
            <person name="Li C."/>
            <person name="Tadesse D."/>
        </authorList>
    </citation>
    <scope>NUCLEOTIDE SEQUENCE [LARGE SCALE GENOMIC DNA]</scope>
    <source>
        <strain evidence="13 16">ATCC 19366</strain>
    </source>
</reference>
<dbReference type="Proteomes" id="UP000198431">
    <property type="component" value="Unassembled WGS sequence"/>
</dbReference>
<dbReference type="InterPro" id="IPR005122">
    <property type="entry name" value="Uracil-DNA_glycosylase-like"/>
</dbReference>
<evidence type="ECO:0000256" key="11">
    <source>
        <dbReference type="RuleBase" id="RU003780"/>
    </source>
</evidence>
<dbReference type="GO" id="GO:0004844">
    <property type="term" value="F:uracil DNA N-glycosylase activity"/>
    <property type="evidence" value="ECO:0007669"/>
    <property type="project" value="UniProtKB-UniRule"/>
</dbReference>
<dbReference type="NCBIfam" id="TIGR00628">
    <property type="entry name" value="ung"/>
    <property type="match status" value="1"/>
</dbReference>
<evidence type="ECO:0000256" key="8">
    <source>
        <dbReference type="ARBA" id="ARBA00023204"/>
    </source>
</evidence>
<dbReference type="SUPFAM" id="SSF52141">
    <property type="entry name" value="Uracil-DNA glycosylase-like"/>
    <property type="match status" value="1"/>
</dbReference>
<comment type="subcellular location">
    <subcellularLocation>
        <location evidence="9">Cytoplasm</location>
    </subcellularLocation>
</comment>
<dbReference type="Pfam" id="PF03167">
    <property type="entry name" value="UDG"/>
    <property type="match status" value="1"/>
</dbReference>
<comment type="function">
    <text evidence="2 9 11">Excises uracil residues from the DNA which can arise as a result of misincorporation of dUMP residues by DNA polymerase or due to deamination of cytosine.</text>
</comment>
<evidence type="ECO:0000256" key="5">
    <source>
        <dbReference type="ARBA" id="ARBA00018429"/>
    </source>
</evidence>
<proteinExistence type="inferred from homology"/>
<feature type="domain" description="Uracil-DNA glycosylase-like" evidence="12">
    <location>
        <begin position="50"/>
        <end position="211"/>
    </location>
</feature>
<feature type="active site" description="Proton acceptor" evidence="9 10">
    <location>
        <position position="65"/>
    </location>
</feature>
<gene>
    <name evidence="9" type="primary">ung</name>
    <name evidence="13" type="ORF">B0A72_22165</name>
    <name evidence="14" type="ORF">SAMN05444387_1245</name>
</gene>
<dbReference type="CDD" id="cd10027">
    <property type="entry name" value="UDG-F1-like"/>
    <property type="match status" value="1"/>
</dbReference>
<keyword evidence="8 9" id="KW-0234">DNA repair</keyword>
<dbReference type="InterPro" id="IPR018085">
    <property type="entry name" value="Ura-DNA_Glyclase_AS"/>
</dbReference>
<dbReference type="NCBIfam" id="NF003591">
    <property type="entry name" value="PRK05254.1-4"/>
    <property type="match status" value="1"/>
</dbReference>
<dbReference type="Gene3D" id="3.40.470.10">
    <property type="entry name" value="Uracil-DNA glycosylase-like domain"/>
    <property type="match status" value="1"/>
</dbReference>
<evidence type="ECO:0000256" key="2">
    <source>
        <dbReference type="ARBA" id="ARBA00002631"/>
    </source>
</evidence>
<dbReference type="GO" id="GO:0005737">
    <property type="term" value="C:cytoplasm"/>
    <property type="evidence" value="ECO:0007669"/>
    <property type="project" value="UniProtKB-SubCell"/>
</dbReference>
<evidence type="ECO:0000256" key="1">
    <source>
        <dbReference type="ARBA" id="ARBA00001400"/>
    </source>
</evidence>
<evidence type="ECO:0000256" key="7">
    <source>
        <dbReference type="ARBA" id="ARBA00022801"/>
    </source>
</evidence>
<evidence type="ECO:0000256" key="4">
    <source>
        <dbReference type="ARBA" id="ARBA00012030"/>
    </source>
</evidence>
<evidence type="ECO:0000256" key="6">
    <source>
        <dbReference type="ARBA" id="ARBA00022763"/>
    </source>
</evidence>
<evidence type="ECO:0000256" key="10">
    <source>
        <dbReference type="PROSITE-ProRule" id="PRU10072"/>
    </source>
</evidence>
<dbReference type="InterPro" id="IPR002043">
    <property type="entry name" value="UDG_fam1"/>
</dbReference>
<comment type="catalytic activity">
    <reaction evidence="1 9 11">
        <text>Hydrolyzes single-stranded DNA or mismatched double-stranded DNA and polynucleotides, releasing free uracil.</text>
        <dbReference type="EC" id="3.2.2.27"/>
    </reaction>
</comment>
<dbReference type="HAMAP" id="MF_00148">
    <property type="entry name" value="UDG"/>
    <property type="match status" value="1"/>
</dbReference>
<evidence type="ECO:0000313" key="13">
    <source>
        <dbReference type="EMBL" id="OXA99354.1"/>
    </source>
</evidence>
<dbReference type="AlphaFoldDB" id="A0AB36NV59"/>
<evidence type="ECO:0000259" key="12">
    <source>
        <dbReference type="SMART" id="SM00986"/>
    </source>
</evidence>
<comment type="similarity">
    <text evidence="3 9 11">Belongs to the uracil-DNA glycosylase (UDG) superfamily. UNG family.</text>
</comment>
<evidence type="ECO:0000313" key="15">
    <source>
        <dbReference type="Proteomes" id="UP000184216"/>
    </source>
</evidence>
<dbReference type="GO" id="GO:0097510">
    <property type="term" value="P:base-excision repair, AP site formation via deaminated base removal"/>
    <property type="evidence" value="ECO:0007669"/>
    <property type="project" value="TreeGrafter"/>
</dbReference>
<dbReference type="PROSITE" id="PS00130">
    <property type="entry name" value="U_DNA_GLYCOSYLASE"/>
    <property type="match status" value="1"/>
</dbReference>